<gene>
    <name evidence="11" type="primary">Lgmn_0</name>
    <name evidence="11" type="ORF">E2C01_016371</name>
</gene>
<evidence type="ECO:0000256" key="1">
    <source>
        <dbReference type="ARBA" id="ARBA00000810"/>
    </source>
</evidence>
<evidence type="ECO:0000256" key="9">
    <source>
        <dbReference type="SAM" id="Phobius"/>
    </source>
</evidence>
<evidence type="ECO:0000256" key="4">
    <source>
        <dbReference type="ARBA" id="ARBA00022670"/>
    </source>
</evidence>
<dbReference type="GO" id="GO:0004197">
    <property type="term" value="F:cysteine-type endopeptidase activity"/>
    <property type="evidence" value="ECO:0007669"/>
    <property type="project" value="UniProtKB-EC"/>
</dbReference>
<feature type="region of interest" description="Disordered" evidence="8">
    <location>
        <begin position="277"/>
        <end position="298"/>
    </location>
</feature>
<dbReference type="OrthoDB" id="9995590at2759"/>
<dbReference type="Proteomes" id="UP000324222">
    <property type="component" value="Unassembled WGS sequence"/>
</dbReference>
<feature type="transmembrane region" description="Helical" evidence="9">
    <location>
        <begin position="498"/>
        <end position="520"/>
    </location>
</feature>
<keyword evidence="9" id="KW-1133">Transmembrane helix</keyword>
<comment type="catalytic activity">
    <reaction evidence="1">
        <text>Hydrolysis of proteins and small molecule substrates at -Asn-|-Xaa- bonds.</text>
        <dbReference type="EC" id="3.4.22.34"/>
    </reaction>
</comment>
<evidence type="ECO:0000256" key="6">
    <source>
        <dbReference type="ARBA" id="ARBA00022801"/>
    </source>
</evidence>
<name>A0A5B7DQW0_PORTR</name>
<evidence type="ECO:0000313" key="11">
    <source>
        <dbReference type="EMBL" id="MPC23326.1"/>
    </source>
</evidence>
<evidence type="ECO:0000313" key="12">
    <source>
        <dbReference type="Proteomes" id="UP000324222"/>
    </source>
</evidence>
<keyword evidence="12" id="KW-1185">Reference proteome</keyword>
<dbReference type="AlphaFoldDB" id="A0A5B7DQW0"/>
<dbReference type="InterPro" id="IPR046427">
    <property type="entry name" value="Legumain_prodom_sf"/>
</dbReference>
<protein>
    <recommendedName>
        <fullName evidence="3">legumain</fullName>
        <ecNumber evidence="3">3.4.22.34</ecNumber>
    </recommendedName>
</protein>
<dbReference type="CDD" id="cd21115">
    <property type="entry name" value="legumain_C"/>
    <property type="match status" value="1"/>
</dbReference>
<organism evidence="11 12">
    <name type="scientific">Portunus trituberculatus</name>
    <name type="common">Swimming crab</name>
    <name type="synonym">Neptunus trituberculatus</name>
    <dbReference type="NCBI Taxonomy" id="210409"/>
    <lineage>
        <taxon>Eukaryota</taxon>
        <taxon>Metazoa</taxon>
        <taxon>Ecdysozoa</taxon>
        <taxon>Arthropoda</taxon>
        <taxon>Crustacea</taxon>
        <taxon>Multicrustacea</taxon>
        <taxon>Malacostraca</taxon>
        <taxon>Eumalacostraca</taxon>
        <taxon>Eucarida</taxon>
        <taxon>Decapoda</taxon>
        <taxon>Pleocyemata</taxon>
        <taxon>Brachyura</taxon>
        <taxon>Eubrachyura</taxon>
        <taxon>Portunoidea</taxon>
        <taxon>Portunidae</taxon>
        <taxon>Portuninae</taxon>
        <taxon>Portunus</taxon>
    </lineage>
</organism>
<evidence type="ECO:0000256" key="5">
    <source>
        <dbReference type="ARBA" id="ARBA00022729"/>
    </source>
</evidence>
<evidence type="ECO:0000256" key="2">
    <source>
        <dbReference type="ARBA" id="ARBA00009941"/>
    </source>
</evidence>
<dbReference type="GO" id="GO:0051603">
    <property type="term" value="P:proteolysis involved in protein catabolic process"/>
    <property type="evidence" value="ECO:0007669"/>
    <property type="project" value="TreeGrafter"/>
</dbReference>
<keyword evidence="5 10" id="KW-0732">Signal</keyword>
<sequence length="551" mass="60905">MKWVAVAVMLTAALTVQASNEENSVQAHHGHLWAVLLAGSTSWMNYRHQVRFVVVIGPQVASHSRLLFRNPTPGVVINRPDGPNVYPGVLKDYTGKDVTPENFLKVLRGDAEGMKGIGSGRVLKTGPNDRVFINMVDHGAPGLFAFPDEILNATDLADTLLDMHTNQKYFEMVLYVESCESGSLFKNLLPHDINVYALSASSPHQHSYACYFDNHLGTFLGDVFSVKWMEDSDIENLHYESLKAQFLLVRKEVNTSTVMHWGDLKLGSQKVSRFLGPKKPHSKPAPLKSVASSRNDPCLTTSVPNPDVPITILQAKKRKAETPEEQQHWQEQIDILHNNRLTLKMAMWNLVRAVTGQEEKASYMLSSHHQHDIVRWSCYLDSVRIVHTRCFNLAQHPSLSSLPPCLGVAVLLDASDTVVGANRLGCAGEFAGREAVLTEVDNGVYHPHGIGVLCGIRGRSPRKNNGVQTSKTSENTVAESHTHQSQVKADVVPGIGRLLVTVVVVDLMTLTLFSSFIWLVQKSRPIMSSASSLLLRKMERGTSGADTDDSW</sequence>
<keyword evidence="9" id="KW-0472">Membrane</keyword>
<keyword evidence="6" id="KW-0378">Hydrolase</keyword>
<dbReference type="InterPro" id="IPR048501">
    <property type="entry name" value="Legum_prodom"/>
</dbReference>
<feature type="region of interest" description="Disordered" evidence="8">
    <location>
        <begin position="461"/>
        <end position="483"/>
    </location>
</feature>
<evidence type="ECO:0000256" key="10">
    <source>
        <dbReference type="SAM" id="SignalP"/>
    </source>
</evidence>
<comment type="caution">
    <text evidence="11">The sequence shown here is derived from an EMBL/GenBank/DDBJ whole genome shotgun (WGS) entry which is preliminary data.</text>
</comment>
<comment type="similarity">
    <text evidence="2">Belongs to the peptidase C13 family.</text>
</comment>
<dbReference type="EMBL" id="VSRR010001192">
    <property type="protein sequence ID" value="MPC23326.1"/>
    <property type="molecule type" value="Genomic_DNA"/>
</dbReference>
<dbReference type="FunFam" id="3.40.50.1460:FF:000006">
    <property type="entry name" value="Legumain"/>
    <property type="match status" value="1"/>
</dbReference>
<evidence type="ECO:0000256" key="7">
    <source>
        <dbReference type="ARBA" id="ARBA00022807"/>
    </source>
</evidence>
<dbReference type="EC" id="3.4.22.34" evidence="3"/>
<dbReference type="InterPro" id="IPR001096">
    <property type="entry name" value="Peptidase_C13"/>
</dbReference>
<feature type="compositionally biased region" description="Polar residues" evidence="8">
    <location>
        <begin position="463"/>
        <end position="483"/>
    </location>
</feature>
<keyword evidence="7" id="KW-0788">Thiol protease</keyword>
<feature type="chain" id="PRO_5022886065" description="legumain" evidence="10">
    <location>
        <begin position="19"/>
        <end position="551"/>
    </location>
</feature>
<dbReference type="Pfam" id="PF01650">
    <property type="entry name" value="Peptidase_C13"/>
    <property type="match status" value="1"/>
</dbReference>
<dbReference type="GO" id="GO:0006624">
    <property type="term" value="P:vacuolar protein processing"/>
    <property type="evidence" value="ECO:0007669"/>
    <property type="project" value="TreeGrafter"/>
</dbReference>
<accession>A0A5B7DQW0</accession>
<dbReference type="Gene3D" id="3.40.50.1460">
    <property type="match status" value="1"/>
</dbReference>
<dbReference type="Gene3D" id="1.10.132.130">
    <property type="match status" value="1"/>
</dbReference>
<evidence type="ECO:0000256" key="3">
    <source>
        <dbReference type="ARBA" id="ARBA00012628"/>
    </source>
</evidence>
<evidence type="ECO:0000256" key="8">
    <source>
        <dbReference type="SAM" id="MobiDB-lite"/>
    </source>
</evidence>
<keyword evidence="4" id="KW-0645">Protease</keyword>
<dbReference type="GO" id="GO:0005773">
    <property type="term" value="C:vacuole"/>
    <property type="evidence" value="ECO:0007669"/>
    <property type="project" value="GOC"/>
</dbReference>
<feature type="signal peptide" evidence="10">
    <location>
        <begin position="1"/>
        <end position="18"/>
    </location>
</feature>
<reference evidence="11 12" key="1">
    <citation type="submission" date="2019-05" db="EMBL/GenBank/DDBJ databases">
        <title>Another draft genome of Portunus trituberculatus and its Hox gene families provides insights of decapod evolution.</title>
        <authorList>
            <person name="Jeong J.-H."/>
            <person name="Song I."/>
            <person name="Kim S."/>
            <person name="Choi T."/>
            <person name="Kim D."/>
            <person name="Ryu S."/>
            <person name="Kim W."/>
        </authorList>
    </citation>
    <scope>NUCLEOTIDE SEQUENCE [LARGE SCALE GENOMIC DNA]</scope>
    <source>
        <tissue evidence="11">Muscle</tissue>
    </source>
</reference>
<keyword evidence="9" id="KW-0812">Transmembrane</keyword>
<dbReference type="PANTHER" id="PTHR12000:SF42">
    <property type="entry name" value="LEGUMAIN"/>
    <property type="match status" value="1"/>
</dbReference>
<proteinExistence type="inferred from homology"/>
<dbReference type="PANTHER" id="PTHR12000">
    <property type="entry name" value="HEMOGLOBINASE FAMILY MEMBER"/>
    <property type="match status" value="1"/>
</dbReference>